<dbReference type="GO" id="GO:0008270">
    <property type="term" value="F:zinc ion binding"/>
    <property type="evidence" value="ECO:0007669"/>
    <property type="project" value="UniProtKB-KW"/>
</dbReference>
<dbReference type="GO" id="GO:0004879">
    <property type="term" value="F:nuclear receptor activity"/>
    <property type="evidence" value="ECO:0007669"/>
    <property type="project" value="InterPro"/>
</dbReference>
<keyword evidence="3" id="KW-0479">Metal-binding</keyword>
<dbReference type="SUPFAM" id="SSF48508">
    <property type="entry name" value="Nuclear receptor ligand-binding domain"/>
    <property type="match status" value="1"/>
</dbReference>
<dbReference type="Proteomes" id="UP000274429">
    <property type="component" value="Unassembled WGS sequence"/>
</dbReference>
<dbReference type="PRINTS" id="PR00546">
    <property type="entry name" value="THYROIDHORMR"/>
</dbReference>
<keyword evidence="8" id="KW-0804">Transcription</keyword>
<reference evidence="14" key="1">
    <citation type="submission" date="2017-02" db="UniProtKB">
        <authorList>
            <consortium name="WormBaseParasite"/>
        </authorList>
    </citation>
    <scope>IDENTIFICATION</scope>
</reference>
<keyword evidence="13" id="KW-1185">Reference proteome</keyword>
<dbReference type="OrthoDB" id="5771769at2759"/>
<dbReference type="PANTHER" id="PTHR45805:SF10">
    <property type="entry name" value="ECDYSONE-INDUCED PROTEIN 78C"/>
    <property type="match status" value="1"/>
</dbReference>
<dbReference type="PANTHER" id="PTHR45805">
    <property type="entry name" value="NUCLEAR HORMONE RECEPTOR HR3-RELATED"/>
    <property type="match status" value="1"/>
</dbReference>
<dbReference type="WBParaSite" id="TTAC_0001055801-mRNA-1">
    <property type="protein sequence ID" value="TTAC_0001055801-mRNA-1"/>
    <property type="gene ID" value="TTAC_0001055801"/>
</dbReference>
<feature type="compositionally biased region" description="Basic and acidic residues" evidence="10">
    <location>
        <begin position="331"/>
        <end position="351"/>
    </location>
</feature>
<evidence type="ECO:0000256" key="7">
    <source>
        <dbReference type="ARBA" id="ARBA00023125"/>
    </source>
</evidence>
<accession>A0A0R3XAI1</accession>
<dbReference type="GO" id="GO:0003677">
    <property type="term" value="F:DNA binding"/>
    <property type="evidence" value="ECO:0007669"/>
    <property type="project" value="UniProtKB-KW"/>
</dbReference>
<feature type="compositionally biased region" description="Low complexity" evidence="10">
    <location>
        <begin position="367"/>
        <end position="379"/>
    </location>
</feature>
<dbReference type="Gene3D" id="1.10.565.10">
    <property type="entry name" value="Retinoid X Receptor"/>
    <property type="match status" value="1"/>
</dbReference>
<evidence type="ECO:0000313" key="12">
    <source>
        <dbReference type="EMBL" id="VDM35521.1"/>
    </source>
</evidence>
<dbReference type="SMART" id="SM00430">
    <property type="entry name" value="HOLI"/>
    <property type="match status" value="1"/>
</dbReference>
<dbReference type="AlphaFoldDB" id="A0A0R3XAI1"/>
<gene>
    <name evidence="12" type="ORF">TTAC_LOCUS10541</name>
</gene>
<dbReference type="PRINTS" id="PR00398">
    <property type="entry name" value="STRDHORMONER"/>
</dbReference>
<dbReference type="InterPro" id="IPR000536">
    <property type="entry name" value="Nucl_hrmn_rcpt_lig-bd"/>
</dbReference>
<keyword evidence="5" id="KW-0862">Zinc</keyword>
<organism evidence="14">
    <name type="scientific">Hydatigena taeniaeformis</name>
    <name type="common">Feline tapeworm</name>
    <name type="synonym">Taenia taeniaeformis</name>
    <dbReference type="NCBI Taxonomy" id="6205"/>
    <lineage>
        <taxon>Eukaryota</taxon>
        <taxon>Metazoa</taxon>
        <taxon>Spiralia</taxon>
        <taxon>Lophotrochozoa</taxon>
        <taxon>Platyhelminthes</taxon>
        <taxon>Cestoda</taxon>
        <taxon>Eucestoda</taxon>
        <taxon>Cyclophyllidea</taxon>
        <taxon>Taeniidae</taxon>
        <taxon>Hydatigera</taxon>
    </lineage>
</organism>
<evidence type="ECO:0000256" key="6">
    <source>
        <dbReference type="ARBA" id="ARBA00023015"/>
    </source>
</evidence>
<dbReference type="InterPro" id="IPR001723">
    <property type="entry name" value="Nuclear_hrmn_rcpt"/>
</dbReference>
<protein>
    <submittedName>
        <fullName evidence="14">NR LBD domain-containing protein</fullName>
    </submittedName>
</protein>
<evidence type="ECO:0000256" key="9">
    <source>
        <dbReference type="ARBA" id="ARBA00023170"/>
    </source>
</evidence>
<dbReference type="InterPro" id="IPR035500">
    <property type="entry name" value="NHR-like_dom_sf"/>
</dbReference>
<comment type="subcellular location">
    <subcellularLocation>
        <location evidence="1">Nucleus</location>
    </subcellularLocation>
</comment>
<keyword evidence="9" id="KW-0675">Receptor</keyword>
<dbReference type="PROSITE" id="PS51843">
    <property type="entry name" value="NR_LBD"/>
    <property type="match status" value="1"/>
</dbReference>
<comment type="similarity">
    <text evidence="2">Belongs to the nuclear hormone receptor family. NR1 subfamily.</text>
</comment>
<evidence type="ECO:0000313" key="14">
    <source>
        <dbReference type="WBParaSite" id="TTAC_0001055801-mRNA-1"/>
    </source>
</evidence>
<evidence type="ECO:0000259" key="11">
    <source>
        <dbReference type="PROSITE" id="PS51843"/>
    </source>
</evidence>
<dbReference type="Pfam" id="PF00104">
    <property type="entry name" value="Hormone_recep"/>
    <property type="match status" value="1"/>
</dbReference>
<evidence type="ECO:0000256" key="4">
    <source>
        <dbReference type="ARBA" id="ARBA00022771"/>
    </source>
</evidence>
<keyword evidence="6" id="KW-0805">Transcription regulation</keyword>
<sequence>MPRDSGFSALQVDDTRLRMHEILSSAISDHIQSVVEFAKAIPGFVSLDQPDQLTLLKAAFPEVWILQAARTISYPEQTILLCNGAIVCRKELDFIYSSTLMCAIFEFAAEFNALNLSDIEIGLYSAILLTKSNRNGLSDTAKVAAIHERFLAALSYQLEEKHGSVSDIMNGLKVATGRLAQISESLHFVMSWFRSLWYRTHLPPLYSEIFDIAQGDSSARVPQAQPYMPIDFQSLTCASAQAPVGYNTGTTSYMAAKAPQTLFHYHQYQNFPASQDYFAMYNAQGNTYPNMTDYTDESNQQQFIYTSGHERWHSSAFEPYSTDMQSTVRTYSHETQRVDSDVVGDHSRDENASTSTYTESHVRSRSHSSTTSPGSITSVADSTIVSGDDPFTAYQSVDVPALSRANSNVADIEAEGIHPNWENLSELNGLEKDANGLKPEMPTLIPAPEIMAAIERRKDISTPLESMTDEGIEHEEMLPVENRNGS</sequence>
<evidence type="ECO:0000256" key="10">
    <source>
        <dbReference type="SAM" id="MobiDB-lite"/>
    </source>
</evidence>
<proteinExistence type="inferred from homology"/>
<evidence type="ECO:0000256" key="5">
    <source>
        <dbReference type="ARBA" id="ARBA00022833"/>
    </source>
</evidence>
<keyword evidence="4" id="KW-0863">Zinc-finger</keyword>
<evidence type="ECO:0000256" key="8">
    <source>
        <dbReference type="ARBA" id="ARBA00023163"/>
    </source>
</evidence>
<feature type="domain" description="NR LBD" evidence="11">
    <location>
        <begin position="1"/>
        <end position="226"/>
    </location>
</feature>
<evidence type="ECO:0000256" key="1">
    <source>
        <dbReference type="ARBA" id="ARBA00004123"/>
    </source>
</evidence>
<feature type="region of interest" description="Disordered" evidence="10">
    <location>
        <begin position="462"/>
        <end position="486"/>
    </location>
</feature>
<evidence type="ECO:0000256" key="2">
    <source>
        <dbReference type="ARBA" id="ARBA00008092"/>
    </source>
</evidence>
<dbReference type="GO" id="GO:0005634">
    <property type="term" value="C:nucleus"/>
    <property type="evidence" value="ECO:0007669"/>
    <property type="project" value="UniProtKB-SubCell"/>
</dbReference>
<keyword evidence="7" id="KW-0238">DNA-binding</keyword>
<dbReference type="EMBL" id="UYWX01021829">
    <property type="protein sequence ID" value="VDM35521.1"/>
    <property type="molecule type" value="Genomic_DNA"/>
</dbReference>
<evidence type="ECO:0000313" key="13">
    <source>
        <dbReference type="Proteomes" id="UP000274429"/>
    </source>
</evidence>
<evidence type="ECO:0000256" key="3">
    <source>
        <dbReference type="ARBA" id="ARBA00022723"/>
    </source>
</evidence>
<dbReference type="InterPro" id="IPR001728">
    <property type="entry name" value="ThyrH_rcpt"/>
</dbReference>
<dbReference type="STRING" id="6205.A0A0R3XAI1"/>
<name>A0A0R3XAI1_HYDTA</name>
<reference evidence="12 13" key="2">
    <citation type="submission" date="2018-11" db="EMBL/GenBank/DDBJ databases">
        <authorList>
            <consortium name="Pathogen Informatics"/>
        </authorList>
    </citation>
    <scope>NUCLEOTIDE SEQUENCE [LARGE SCALE GENOMIC DNA]</scope>
</reference>
<feature type="region of interest" description="Disordered" evidence="10">
    <location>
        <begin position="325"/>
        <end position="381"/>
    </location>
</feature>